<organism evidence="2 3">
    <name type="scientific">Haloarcula limicola</name>
    <dbReference type="NCBI Taxonomy" id="1429915"/>
    <lineage>
        <taxon>Archaea</taxon>
        <taxon>Methanobacteriati</taxon>
        <taxon>Methanobacteriota</taxon>
        <taxon>Stenosarchaea group</taxon>
        <taxon>Halobacteria</taxon>
        <taxon>Halobacteriales</taxon>
        <taxon>Haloarculaceae</taxon>
        <taxon>Haloarcula</taxon>
    </lineage>
</organism>
<sequence length="164" mass="18496">MVADIDGDFVIYINGMRLNRLRAVHKWLLAGRKIAKMFERLESDPDSGFLGYQPAFMGLRTGAAIQYWRSLEDLRRFARDPEDLHVPAWQWYNDEVDSGGGVGFWAELYVIEDGNYETFFRNVPPIGLGTVADMVPASDQRRRLGLSGTGTPPPEDGDDGRRVS</sequence>
<dbReference type="InterPro" id="IPR025444">
    <property type="entry name" value="Monooxy_af470"/>
</dbReference>
<evidence type="ECO:0000313" key="2">
    <source>
        <dbReference type="EMBL" id="MBV0925794.1"/>
    </source>
</evidence>
<dbReference type="Proteomes" id="UP000766550">
    <property type="component" value="Unassembled WGS sequence"/>
</dbReference>
<evidence type="ECO:0000313" key="3">
    <source>
        <dbReference type="Proteomes" id="UP000766550"/>
    </source>
</evidence>
<name>A0A8J7YCL1_9EURY</name>
<dbReference type="AlphaFoldDB" id="A0A8J7YCL1"/>
<reference evidence="2 3" key="1">
    <citation type="submission" date="2021-06" db="EMBL/GenBank/DDBJ databases">
        <title>New haloarchaea isolates fom saline soil.</title>
        <authorList>
            <person name="Duran-Viseras A."/>
            <person name="Sanchez-Porro C.S."/>
            <person name="Ventosa A."/>
        </authorList>
    </citation>
    <scope>NUCLEOTIDE SEQUENCE [LARGE SCALE GENOMIC DNA]</scope>
    <source>
        <strain evidence="2 3">JCM 183640</strain>
    </source>
</reference>
<proteinExistence type="predicted"/>
<gene>
    <name evidence="2" type="ORF">KTS45_16440</name>
</gene>
<dbReference type="Pfam" id="PF13826">
    <property type="entry name" value="Monooxy_af470-like"/>
    <property type="match status" value="1"/>
</dbReference>
<protein>
    <submittedName>
        <fullName evidence="2">DUF4188 domain-containing protein</fullName>
    </submittedName>
</protein>
<comment type="caution">
    <text evidence="2">The sequence shown here is derived from an EMBL/GenBank/DDBJ whole genome shotgun (WGS) entry which is preliminary data.</text>
</comment>
<feature type="region of interest" description="Disordered" evidence="1">
    <location>
        <begin position="141"/>
        <end position="164"/>
    </location>
</feature>
<dbReference type="OrthoDB" id="198893at2157"/>
<evidence type="ECO:0000256" key="1">
    <source>
        <dbReference type="SAM" id="MobiDB-lite"/>
    </source>
</evidence>
<accession>A0A8J7YCL1</accession>
<dbReference type="EMBL" id="JAHQXF010000002">
    <property type="protein sequence ID" value="MBV0925794.1"/>
    <property type="molecule type" value="Genomic_DNA"/>
</dbReference>
<keyword evidence="3" id="KW-1185">Reference proteome</keyword>